<dbReference type="RefSeq" id="XP_033446864.1">
    <property type="nucleotide sequence ID" value="XM_033590109.1"/>
</dbReference>
<evidence type="ECO:0000313" key="1">
    <source>
        <dbReference type="EMBL" id="KAF1926612.1"/>
    </source>
</evidence>
<dbReference type="GeneID" id="54347765"/>
<evidence type="ECO:0008006" key="3">
    <source>
        <dbReference type="Google" id="ProtNLM"/>
    </source>
</evidence>
<evidence type="ECO:0000313" key="2">
    <source>
        <dbReference type="Proteomes" id="UP000800082"/>
    </source>
</evidence>
<dbReference type="OrthoDB" id="3938460at2759"/>
<organism evidence="1 2">
    <name type="scientific">Didymella exigua CBS 183.55</name>
    <dbReference type="NCBI Taxonomy" id="1150837"/>
    <lineage>
        <taxon>Eukaryota</taxon>
        <taxon>Fungi</taxon>
        <taxon>Dikarya</taxon>
        <taxon>Ascomycota</taxon>
        <taxon>Pezizomycotina</taxon>
        <taxon>Dothideomycetes</taxon>
        <taxon>Pleosporomycetidae</taxon>
        <taxon>Pleosporales</taxon>
        <taxon>Pleosporineae</taxon>
        <taxon>Didymellaceae</taxon>
        <taxon>Didymella</taxon>
    </lineage>
</organism>
<gene>
    <name evidence="1" type="ORF">M421DRAFT_396454</name>
</gene>
<dbReference type="Proteomes" id="UP000800082">
    <property type="component" value="Unassembled WGS sequence"/>
</dbReference>
<keyword evidence="2" id="KW-1185">Reference proteome</keyword>
<proteinExistence type="predicted"/>
<dbReference type="EMBL" id="ML978976">
    <property type="protein sequence ID" value="KAF1926612.1"/>
    <property type="molecule type" value="Genomic_DNA"/>
</dbReference>
<accession>A0A6A5RFT5</accession>
<protein>
    <recommendedName>
        <fullName evidence="3">HTH CENPB-type domain-containing protein</fullName>
    </recommendedName>
</protein>
<name>A0A6A5RFT5_9PLEO</name>
<sequence length="104" mass="12497">MVQNFAPDIAGKRVSISWVDRFVNKNSEQLTTQWSTSMDRDHHAADSHKKCKQYFTILREKIKFYDVEPQHTYNIDEKGFMVGAIGKQKRIFSRRLFKKRRFRQ</sequence>
<reference evidence="1" key="1">
    <citation type="journal article" date="2020" name="Stud. Mycol.">
        <title>101 Dothideomycetes genomes: a test case for predicting lifestyles and emergence of pathogens.</title>
        <authorList>
            <person name="Haridas S."/>
            <person name="Albert R."/>
            <person name="Binder M."/>
            <person name="Bloem J."/>
            <person name="Labutti K."/>
            <person name="Salamov A."/>
            <person name="Andreopoulos B."/>
            <person name="Baker S."/>
            <person name="Barry K."/>
            <person name="Bills G."/>
            <person name="Bluhm B."/>
            <person name="Cannon C."/>
            <person name="Castanera R."/>
            <person name="Culley D."/>
            <person name="Daum C."/>
            <person name="Ezra D."/>
            <person name="Gonzalez J."/>
            <person name="Henrissat B."/>
            <person name="Kuo A."/>
            <person name="Liang C."/>
            <person name="Lipzen A."/>
            <person name="Lutzoni F."/>
            <person name="Magnuson J."/>
            <person name="Mondo S."/>
            <person name="Nolan M."/>
            <person name="Ohm R."/>
            <person name="Pangilinan J."/>
            <person name="Park H.-J."/>
            <person name="Ramirez L."/>
            <person name="Alfaro M."/>
            <person name="Sun H."/>
            <person name="Tritt A."/>
            <person name="Yoshinaga Y."/>
            <person name="Zwiers L.-H."/>
            <person name="Turgeon B."/>
            <person name="Goodwin S."/>
            <person name="Spatafora J."/>
            <person name="Crous P."/>
            <person name="Grigoriev I."/>
        </authorList>
    </citation>
    <scope>NUCLEOTIDE SEQUENCE</scope>
    <source>
        <strain evidence="1">CBS 183.55</strain>
    </source>
</reference>
<dbReference type="AlphaFoldDB" id="A0A6A5RFT5"/>